<keyword evidence="3" id="KW-1185">Reference proteome</keyword>
<gene>
    <name evidence="2" type="ORF">SAMN05660330_02991</name>
</gene>
<organism evidence="2 3">
    <name type="scientific">Desulforhopalus singaporensis</name>
    <dbReference type="NCBI Taxonomy" id="91360"/>
    <lineage>
        <taxon>Bacteria</taxon>
        <taxon>Pseudomonadati</taxon>
        <taxon>Thermodesulfobacteriota</taxon>
        <taxon>Desulfobulbia</taxon>
        <taxon>Desulfobulbales</taxon>
        <taxon>Desulfocapsaceae</taxon>
        <taxon>Desulforhopalus</taxon>
    </lineage>
</organism>
<dbReference type="InterPro" id="IPR000415">
    <property type="entry name" value="Nitroreductase-like"/>
</dbReference>
<dbReference type="NCBIfam" id="TIGR03605">
    <property type="entry name" value="antibiot_sagB"/>
    <property type="match status" value="1"/>
</dbReference>
<dbReference type="InterPro" id="IPR029479">
    <property type="entry name" value="Nitroreductase"/>
</dbReference>
<proteinExistence type="predicted"/>
<dbReference type="PANTHER" id="PTHR43745:SF2">
    <property type="entry name" value="NITROREDUCTASE MJ1384-RELATED"/>
    <property type="match status" value="1"/>
</dbReference>
<dbReference type="CDD" id="cd02142">
    <property type="entry name" value="McbC_SagB-like_oxidoreductase"/>
    <property type="match status" value="1"/>
</dbReference>
<reference evidence="2 3" key="1">
    <citation type="submission" date="2016-10" db="EMBL/GenBank/DDBJ databases">
        <authorList>
            <person name="de Groot N.N."/>
        </authorList>
    </citation>
    <scope>NUCLEOTIDE SEQUENCE [LARGE SCALE GENOMIC DNA]</scope>
    <source>
        <strain evidence="2 3">DSM 12130</strain>
    </source>
</reference>
<dbReference type="EMBL" id="FNJI01000023">
    <property type="protein sequence ID" value="SDP51067.1"/>
    <property type="molecule type" value="Genomic_DNA"/>
</dbReference>
<evidence type="ECO:0000313" key="3">
    <source>
        <dbReference type="Proteomes" id="UP000199073"/>
    </source>
</evidence>
<feature type="domain" description="Nitroreductase" evidence="1">
    <location>
        <begin position="67"/>
        <end position="250"/>
    </location>
</feature>
<dbReference type="InterPro" id="IPR020051">
    <property type="entry name" value="SagB-type_dehydrogenase"/>
</dbReference>
<dbReference type="STRING" id="91360.SAMN05660330_02991"/>
<dbReference type="PANTHER" id="PTHR43745">
    <property type="entry name" value="NITROREDUCTASE MJ1384-RELATED"/>
    <property type="match status" value="1"/>
</dbReference>
<evidence type="ECO:0000313" key="2">
    <source>
        <dbReference type="EMBL" id="SDP51067.1"/>
    </source>
</evidence>
<dbReference type="Proteomes" id="UP000199073">
    <property type="component" value="Unassembled WGS sequence"/>
</dbReference>
<dbReference type="AlphaFoldDB" id="A0A1H0TAL2"/>
<evidence type="ECO:0000259" key="1">
    <source>
        <dbReference type="Pfam" id="PF00881"/>
    </source>
</evidence>
<name>A0A1H0TAL2_9BACT</name>
<dbReference type="SUPFAM" id="SSF55469">
    <property type="entry name" value="FMN-dependent nitroreductase-like"/>
    <property type="match status" value="1"/>
</dbReference>
<dbReference type="Gene3D" id="3.40.109.10">
    <property type="entry name" value="NADH Oxidase"/>
    <property type="match status" value="1"/>
</dbReference>
<protein>
    <submittedName>
        <fullName evidence="2">SagB-type dehydrogenase domain-containing protein</fullName>
    </submittedName>
</protein>
<dbReference type="InterPro" id="IPR052544">
    <property type="entry name" value="Bacteriocin_Proc_Enz"/>
</dbReference>
<sequence>MNSIEMLREFLKDTIRLKIDFRTSDQSRGVPMPPMEQPTRSDQVRIALADPLSFLPLGAKTPVSEAIARRRSRRNFSETPLTLEQLSFLLWATQGQRQPEKKTPHFRTVPSAGARHSFETFLFINRVNSVTPGLYRFLPLSNELALHYKTDETIESTLSAAVLGQSFVARAAAVFVWTTIPYRMEWRYREAAHRVILIDAGHVCQNLYLAAESIGVGTCAIAAYDQQAMDRLLGVDGEDQFTVYLAPVGKTVNNEEHNQS</sequence>
<accession>A0A1H0TAL2</accession>
<dbReference type="Pfam" id="PF00881">
    <property type="entry name" value="Nitroreductase"/>
    <property type="match status" value="1"/>
</dbReference>
<dbReference type="RefSeq" id="WP_218121812.1">
    <property type="nucleotide sequence ID" value="NZ_FNJI01000023.1"/>
</dbReference>
<dbReference type="GO" id="GO:0016491">
    <property type="term" value="F:oxidoreductase activity"/>
    <property type="evidence" value="ECO:0007669"/>
    <property type="project" value="InterPro"/>
</dbReference>